<dbReference type="Pfam" id="PF00704">
    <property type="entry name" value="Glyco_hydro_18"/>
    <property type="match status" value="1"/>
</dbReference>
<feature type="domain" description="Chitin-binding type-2" evidence="20">
    <location>
        <begin position="409"/>
        <end position="458"/>
    </location>
</feature>
<dbReference type="Gene3D" id="3.10.50.10">
    <property type="match status" value="1"/>
</dbReference>
<dbReference type="AlphaFoldDB" id="A0A8B9RF06"/>
<keyword evidence="13" id="KW-0458">Lysosome</keyword>
<keyword evidence="8" id="KW-0147">Chitin-binding</keyword>
<dbReference type="FunFam" id="3.10.50.10:FF:000001">
    <property type="entry name" value="Chitinase 3-like 1"/>
    <property type="match status" value="1"/>
</dbReference>
<evidence type="ECO:0000256" key="16">
    <source>
        <dbReference type="ARBA" id="ARBA00023326"/>
    </source>
</evidence>
<comment type="similarity">
    <text evidence="4">Belongs to the glycosyl hydrolase 18 family. Chitinase class II subfamily.</text>
</comment>
<evidence type="ECO:0000256" key="15">
    <source>
        <dbReference type="ARBA" id="ARBA00023295"/>
    </source>
</evidence>
<dbReference type="SUPFAM" id="SSF54556">
    <property type="entry name" value="Chitinase insertion domain"/>
    <property type="match status" value="1"/>
</dbReference>
<dbReference type="GO" id="GO:0005576">
    <property type="term" value="C:extracellular region"/>
    <property type="evidence" value="ECO:0007669"/>
    <property type="project" value="UniProtKB-SubCell"/>
</dbReference>
<dbReference type="Gene3D" id="3.20.20.80">
    <property type="entry name" value="Glycosidases"/>
    <property type="match status" value="1"/>
</dbReference>
<dbReference type="Pfam" id="PF01607">
    <property type="entry name" value="CBM_14"/>
    <property type="match status" value="1"/>
</dbReference>
<dbReference type="PROSITE" id="PS51910">
    <property type="entry name" value="GH18_2"/>
    <property type="match status" value="1"/>
</dbReference>
<dbReference type="FunFam" id="2.170.140.10:FF:000001">
    <property type="entry name" value="Acidic mammalian chitinase"/>
    <property type="match status" value="1"/>
</dbReference>
<dbReference type="Proteomes" id="UP000694621">
    <property type="component" value="Unplaced"/>
</dbReference>
<dbReference type="InterPro" id="IPR029070">
    <property type="entry name" value="Chitinase_insertion_sf"/>
</dbReference>
<dbReference type="PANTHER" id="PTHR11177:SF332">
    <property type="entry name" value="CHITINASE"/>
    <property type="match status" value="1"/>
</dbReference>
<keyword evidence="11" id="KW-0146">Chitin degradation</keyword>
<name>A0A8B9RF06_ASTMX</name>
<evidence type="ECO:0000313" key="22">
    <source>
        <dbReference type="Ensembl" id="ENSAMXP00005038150.1"/>
    </source>
</evidence>
<dbReference type="GO" id="GO:0006032">
    <property type="term" value="P:chitin catabolic process"/>
    <property type="evidence" value="ECO:0007669"/>
    <property type="project" value="UniProtKB-KW"/>
</dbReference>
<comment type="subunit">
    <text evidence="5">Monomer.</text>
</comment>
<organism evidence="22 23">
    <name type="scientific">Astyanax mexicanus</name>
    <name type="common">Blind cave fish</name>
    <name type="synonym">Astyanax fasciatus mexicanus</name>
    <dbReference type="NCBI Taxonomy" id="7994"/>
    <lineage>
        <taxon>Eukaryota</taxon>
        <taxon>Metazoa</taxon>
        <taxon>Chordata</taxon>
        <taxon>Craniata</taxon>
        <taxon>Vertebrata</taxon>
        <taxon>Euteleostomi</taxon>
        <taxon>Actinopterygii</taxon>
        <taxon>Neopterygii</taxon>
        <taxon>Teleostei</taxon>
        <taxon>Ostariophysi</taxon>
        <taxon>Characiformes</taxon>
        <taxon>Characoidei</taxon>
        <taxon>Acestrorhamphidae</taxon>
        <taxon>Acestrorhamphinae</taxon>
        <taxon>Astyanax</taxon>
    </lineage>
</organism>
<dbReference type="InterPro" id="IPR011583">
    <property type="entry name" value="Chitinase_II/V-like_cat"/>
</dbReference>
<dbReference type="SMART" id="SM00494">
    <property type="entry name" value="ChtBD2"/>
    <property type="match status" value="1"/>
</dbReference>
<evidence type="ECO:0000256" key="1">
    <source>
        <dbReference type="ARBA" id="ARBA00000822"/>
    </source>
</evidence>
<dbReference type="InterPro" id="IPR001223">
    <property type="entry name" value="Glyco_hydro18_cat"/>
</dbReference>
<protein>
    <recommendedName>
        <fullName evidence="17">Chitotriosidase-1</fullName>
        <ecNumber evidence="6">3.2.1.14</ecNumber>
    </recommendedName>
    <alternativeName>
        <fullName evidence="18">Chitinase-1</fullName>
    </alternativeName>
</protein>
<evidence type="ECO:0000256" key="9">
    <source>
        <dbReference type="ARBA" id="ARBA00022729"/>
    </source>
</evidence>
<keyword evidence="16" id="KW-0624">Polysaccharide degradation</keyword>
<keyword evidence="12" id="KW-1015">Disulfide bond</keyword>
<evidence type="ECO:0000256" key="6">
    <source>
        <dbReference type="ARBA" id="ARBA00012729"/>
    </source>
</evidence>
<evidence type="ECO:0000256" key="19">
    <source>
        <dbReference type="SAM" id="SignalP"/>
    </source>
</evidence>
<evidence type="ECO:0000256" key="18">
    <source>
        <dbReference type="ARBA" id="ARBA00076480"/>
    </source>
</evidence>
<dbReference type="SUPFAM" id="SSF51445">
    <property type="entry name" value="(Trans)glycosidases"/>
    <property type="match status" value="1"/>
</dbReference>
<dbReference type="SUPFAM" id="SSF57625">
    <property type="entry name" value="Invertebrate chitin-binding proteins"/>
    <property type="match status" value="1"/>
</dbReference>
<dbReference type="GO" id="GO:0008843">
    <property type="term" value="F:endochitinase activity"/>
    <property type="evidence" value="ECO:0007669"/>
    <property type="project" value="UniProtKB-EC"/>
</dbReference>
<dbReference type="Gene3D" id="2.170.140.10">
    <property type="entry name" value="Chitin binding domain"/>
    <property type="match status" value="1"/>
</dbReference>
<evidence type="ECO:0000256" key="10">
    <source>
        <dbReference type="ARBA" id="ARBA00022801"/>
    </source>
</evidence>
<evidence type="ECO:0000256" key="12">
    <source>
        <dbReference type="ARBA" id="ARBA00023157"/>
    </source>
</evidence>
<keyword evidence="10" id="KW-0378">Hydrolase</keyword>
<accession>A0A8B9RF06</accession>
<dbReference type="InterPro" id="IPR017853">
    <property type="entry name" value="GH"/>
</dbReference>
<comment type="catalytic activity">
    <reaction evidence="1">
        <text>Random endo-hydrolysis of N-acetyl-beta-D-glucosaminide (1-&gt;4)-beta-linkages in chitin and chitodextrins.</text>
        <dbReference type="EC" id="3.2.1.14"/>
    </reaction>
</comment>
<dbReference type="InterPro" id="IPR050314">
    <property type="entry name" value="Glycosyl_Hydrlase_18"/>
</dbReference>
<evidence type="ECO:0000256" key="7">
    <source>
        <dbReference type="ARBA" id="ARBA00022525"/>
    </source>
</evidence>
<evidence type="ECO:0000256" key="11">
    <source>
        <dbReference type="ARBA" id="ARBA00023024"/>
    </source>
</evidence>
<gene>
    <name evidence="22" type="primary">chia.1</name>
</gene>
<keyword evidence="9 19" id="KW-0732">Signal</keyword>
<dbReference type="FunFam" id="3.20.20.80:FF:000081">
    <property type="entry name" value="Chitinase 1"/>
    <property type="match status" value="1"/>
</dbReference>
<dbReference type="PROSITE" id="PS50940">
    <property type="entry name" value="CHIT_BIND_II"/>
    <property type="match status" value="1"/>
</dbReference>
<evidence type="ECO:0000256" key="3">
    <source>
        <dbReference type="ARBA" id="ARBA00004613"/>
    </source>
</evidence>
<feature type="signal peptide" evidence="19">
    <location>
        <begin position="1"/>
        <end position="21"/>
    </location>
</feature>
<dbReference type="CDD" id="cd02872">
    <property type="entry name" value="GH18_chitolectin_chitotriosidase"/>
    <property type="match status" value="1"/>
</dbReference>
<reference evidence="22" key="1">
    <citation type="submission" date="2025-08" db="UniProtKB">
        <authorList>
            <consortium name="Ensembl"/>
        </authorList>
    </citation>
    <scope>IDENTIFICATION</scope>
</reference>
<evidence type="ECO:0000256" key="8">
    <source>
        <dbReference type="ARBA" id="ARBA00022669"/>
    </source>
</evidence>
<proteinExistence type="inferred from homology"/>
<dbReference type="FunFam" id="3.20.20.80:FF:000220">
    <property type="entry name" value="Chitotriosidase-1"/>
    <property type="match status" value="1"/>
</dbReference>
<dbReference type="SMART" id="SM00636">
    <property type="entry name" value="Glyco_18"/>
    <property type="match status" value="1"/>
</dbReference>
<evidence type="ECO:0000256" key="17">
    <source>
        <dbReference type="ARBA" id="ARBA00069826"/>
    </source>
</evidence>
<sequence length="458" mass="50770">HLSGLYFSGLGLLLSLQIVTSTKLVCYFSNWSQYRPGSGRFTPVNVDPFLCTHVVYALATIGPNQQINTIEWNDETMFKDLNNLKNINPDLKTLLTIGGLVNGISPYIDMVSTPAKRENFIRSALIFLRTHGFDGLDLAWEFPGHNGSPPEDKQRFTSLVRELRRAIEQEAKDTRKTPLLLSAKVAALSTTIEAAYEVPEVTSEVDFVSIMSYDYHGSWDKVTGHNSPLFRSSLDSGNHIFHNIYWVMNSPLFLFLKGAPAETLLLGFPTYGRTFELSTSANVLGAPASGPASAGSYTREAGFWAYYEICTFAAGGKVEWIDEQSVPYATQGKAWVGYDNQESFAAKVQWLNSMNLGGASVWSLDMDDFRGDFCSEGDYPLVNRLRSSLGFPPKPTTTRAPTTTPDPVANFCSGKPDGLYANPADQSTYFQCFRGNTYLHRCQPGLVYVDACKCCNWP</sequence>
<dbReference type="GO" id="GO:0008061">
    <property type="term" value="F:chitin binding"/>
    <property type="evidence" value="ECO:0007669"/>
    <property type="project" value="UniProtKB-KW"/>
</dbReference>
<evidence type="ECO:0000256" key="14">
    <source>
        <dbReference type="ARBA" id="ARBA00023277"/>
    </source>
</evidence>
<keyword evidence="14" id="KW-0119">Carbohydrate metabolism</keyword>
<comment type="subcellular location">
    <subcellularLocation>
        <location evidence="2">Lysosome</location>
    </subcellularLocation>
    <subcellularLocation>
        <location evidence="3">Secreted</location>
    </subcellularLocation>
</comment>
<feature type="domain" description="GH18" evidence="21">
    <location>
        <begin position="22"/>
        <end position="392"/>
    </location>
</feature>
<evidence type="ECO:0000259" key="21">
    <source>
        <dbReference type="PROSITE" id="PS51910"/>
    </source>
</evidence>
<evidence type="ECO:0000313" key="23">
    <source>
        <dbReference type="Proteomes" id="UP000694621"/>
    </source>
</evidence>
<keyword evidence="7" id="KW-0964">Secreted</keyword>
<evidence type="ECO:0000256" key="4">
    <source>
        <dbReference type="ARBA" id="ARBA00009121"/>
    </source>
</evidence>
<dbReference type="InterPro" id="IPR002557">
    <property type="entry name" value="Chitin-bd_dom"/>
</dbReference>
<feature type="chain" id="PRO_5034512188" description="Chitotriosidase-1" evidence="19">
    <location>
        <begin position="22"/>
        <end position="458"/>
    </location>
</feature>
<evidence type="ECO:0000256" key="13">
    <source>
        <dbReference type="ARBA" id="ARBA00023228"/>
    </source>
</evidence>
<evidence type="ECO:0000256" key="2">
    <source>
        <dbReference type="ARBA" id="ARBA00004371"/>
    </source>
</evidence>
<keyword evidence="15" id="KW-0326">Glycosidase</keyword>
<dbReference type="Ensembl" id="ENSAMXT00005041580.1">
    <property type="protein sequence ID" value="ENSAMXP00005038150.1"/>
    <property type="gene ID" value="ENSAMXG00005018038.1"/>
</dbReference>
<dbReference type="InterPro" id="IPR036508">
    <property type="entry name" value="Chitin-bd_dom_sf"/>
</dbReference>
<dbReference type="GO" id="GO:0000272">
    <property type="term" value="P:polysaccharide catabolic process"/>
    <property type="evidence" value="ECO:0007669"/>
    <property type="project" value="UniProtKB-KW"/>
</dbReference>
<dbReference type="EC" id="3.2.1.14" evidence="6"/>
<evidence type="ECO:0000259" key="20">
    <source>
        <dbReference type="PROSITE" id="PS50940"/>
    </source>
</evidence>
<evidence type="ECO:0000256" key="5">
    <source>
        <dbReference type="ARBA" id="ARBA00011245"/>
    </source>
</evidence>
<dbReference type="PANTHER" id="PTHR11177">
    <property type="entry name" value="CHITINASE"/>
    <property type="match status" value="1"/>
</dbReference>
<dbReference type="GO" id="GO:0005764">
    <property type="term" value="C:lysosome"/>
    <property type="evidence" value="ECO:0007669"/>
    <property type="project" value="UniProtKB-SubCell"/>
</dbReference>